<dbReference type="Pfam" id="PF00903">
    <property type="entry name" value="Glyoxalase"/>
    <property type="match status" value="1"/>
</dbReference>
<gene>
    <name evidence="2" type="ORF">IE877_04900</name>
</gene>
<name>A0ABR9CWH0_9GAMM</name>
<dbReference type="Gene3D" id="3.10.180.10">
    <property type="entry name" value="2,3-Dihydroxybiphenyl 1,2-Dioxygenase, domain 1"/>
    <property type="match status" value="1"/>
</dbReference>
<keyword evidence="3" id="KW-1185">Reference proteome</keyword>
<evidence type="ECO:0000313" key="2">
    <source>
        <dbReference type="EMBL" id="MBD9355220.1"/>
    </source>
</evidence>
<dbReference type="PROSITE" id="PS51819">
    <property type="entry name" value="VOC"/>
    <property type="match status" value="1"/>
</dbReference>
<dbReference type="InterPro" id="IPR029068">
    <property type="entry name" value="Glyas_Bleomycin-R_OHBP_Dase"/>
</dbReference>
<dbReference type="InterPro" id="IPR037523">
    <property type="entry name" value="VOC_core"/>
</dbReference>
<comment type="caution">
    <text evidence="2">The sequence shown here is derived from an EMBL/GenBank/DDBJ whole genome shotgun (WGS) entry which is preliminary data.</text>
</comment>
<protein>
    <submittedName>
        <fullName evidence="2">VOC family protein</fullName>
    </submittedName>
</protein>
<dbReference type="SUPFAM" id="SSF54593">
    <property type="entry name" value="Glyoxalase/Bleomycin resistance protein/Dihydroxybiphenyl dioxygenase"/>
    <property type="match status" value="1"/>
</dbReference>
<dbReference type="InterPro" id="IPR004360">
    <property type="entry name" value="Glyas_Fos-R_dOase_dom"/>
</dbReference>
<dbReference type="Proteomes" id="UP000652176">
    <property type="component" value="Unassembled WGS sequence"/>
</dbReference>
<dbReference type="PANTHER" id="PTHR36503">
    <property type="entry name" value="BLR2520 PROTEIN"/>
    <property type="match status" value="1"/>
</dbReference>
<dbReference type="RefSeq" id="WP_192373615.1">
    <property type="nucleotide sequence ID" value="NZ_CAJHIV010000001.1"/>
</dbReference>
<dbReference type="EMBL" id="JACXSS010000001">
    <property type="protein sequence ID" value="MBD9355220.1"/>
    <property type="molecule type" value="Genomic_DNA"/>
</dbReference>
<dbReference type="PANTHER" id="PTHR36503:SF1">
    <property type="entry name" value="BLR2520 PROTEIN"/>
    <property type="match status" value="1"/>
</dbReference>
<sequence length="141" mass="15177">MKQTISFVTLGVADLARSRRFYKALGWQESSGSQQEVAFFQVGSLAFALFGREALADDAMVSADGSGFPGFSLAHNVASAEDVDATLLEAVSAGGKLVRPGEKAAWGGFRGYFSDPDGFLWEVCFNPFFPLDQHGFVQLPN</sequence>
<dbReference type="CDD" id="cd07251">
    <property type="entry name" value="VOC_like"/>
    <property type="match status" value="1"/>
</dbReference>
<reference evidence="2 3" key="1">
    <citation type="submission" date="2020-09" db="EMBL/GenBank/DDBJ databases">
        <title>Methylomonas albis sp. nov. and Methylomonas fluvii sp. nov.: Two cold-adapted methanotrophs from the River Elbe and an amended description of Methylovulum psychrotolerans strain Eb1.</title>
        <authorList>
            <person name="Bussmann I.K."/>
            <person name="Klings K.-W."/>
            <person name="Warnstedt J."/>
            <person name="Hoppert M."/>
            <person name="Saborowski A."/>
            <person name="Horn F."/>
            <person name="Liebner S."/>
        </authorList>
    </citation>
    <scope>NUCLEOTIDE SEQUENCE [LARGE SCALE GENOMIC DNA]</scope>
    <source>
        <strain evidence="2 3">EbA</strain>
    </source>
</reference>
<accession>A0ABR9CWH0</accession>
<feature type="domain" description="VOC" evidence="1">
    <location>
        <begin position="4"/>
        <end position="126"/>
    </location>
</feature>
<evidence type="ECO:0000313" key="3">
    <source>
        <dbReference type="Proteomes" id="UP000652176"/>
    </source>
</evidence>
<proteinExistence type="predicted"/>
<organism evidence="2 3">
    <name type="scientific">Methylomonas albis</name>
    <dbReference type="NCBI Taxonomy" id="1854563"/>
    <lineage>
        <taxon>Bacteria</taxon>
        <taxon>Pseudomonadati</taxon>
        <taxon>Pseudomonadota</taxon>
        <taxon>Gammaproteobacteria</taxon>
        <taxon>Methylococcales</taxon>
        <taxon>Methylococcaceae</taxon>
        <taxon>Methylomonas</taxon>
    </lineage>
</organism>
<evidence type="ECO:0000259" key="1">
    <source>
        <dbReference type="PROSITE" id="PS51819"/>
    </source>
</evidence>